<dbReference type="Proteomes" id="UP001600894">
    <property type="component" value="Unassembled WGS sequence"/>
</dbReference>
<dbReference type="Pfam" id="PF19591">
    <property type="entry name" value="DUF6096"/>
    <property type="match status" value="1"/>
</dbReference>
<reference evidence="1 2" key="1">
    <citation type="submission" date="2024-04" db="EMBL/GenBank/DDBJ databases">
        <title>Defined microbial consortia suppress multidrug-resistant proinflammatory Enterobacteriaceae via ecological control.</title>
        <authorList>
            <person name="Furuichi M."/>
            <person name="Kawaguchi T."/>
            <person name="Pust M."/>
            <person name="Yasuma K."/>
            <person name="Plichta D."/>
            <person name="Hasegawa N."/>
            <person name="Ohya T."/>
            <person name="Bhattarai S."/>
            <person name="Sasajima S."/>
            <person name="Aoto Y."/>
            <person name="Tuganbaev T."/>
            <person name="Yaginuma M."/>
            <person name="Ueda M."/>
            <person name="Okahashi N."/>
            <person name="Amafuji K."/>
            <person name="Kiridooshi Y."/>
            <person name="Sugita K."/>
            <person name="Strazar M."/>
            <person name="Skelly A."/>
            <person name="Suda W."/>
            <person name="Hattori M."/>
            <person name="Nakamoto N."/>
            <person name="Caballero S."/>
            <person name="Norman J."/>
            <person name="Olle B."/>
            <person name="Tanoue T."/>
            <person name="Arita M."/>
            <person name="Bucci V."/>
            <person name="Atarashi K."/>
            <person name="Xavier R."/>
            <person name="Honda K."/>
        </authorList>
    </citation>
    <scope>NUCLEOTIDE SEQUENCE [LARGE SCALE GENOMIC DNA]</scope>
    <source>
        <strain evidence="2">f13</strain>
    </source>
</reference>
<sequence>MAIYGFDDEMEQEQAQAQATERKAAVEVIPKRQPFAFWQVGSTTYRLKLTTAQVCRLEDKYRTNLLTLLTGANGIPPLSVMLTVVLAAATPWNHGVKFTSIQEAFDRYTEDGGTQLTLFTDVVMQILTVSGFFTEDQAENMSQKLNEVREVL</sequence>
<protein>
    <submittedName>
        <fullName evidence="1">Uncharacterized protein</fullName>
    </submittedName>
</protein>
<gene>
    <name evidence="1" type="ORF">F130042H8_08960</name>
</gene>
<dbReference type="InterPro" id="IPR046078">
    <property type="entry name" value="DUF6096"/>
</dbReference>
<name>A0ABQ0AUX7_9FIRM</name>
<dbReference type="EMBL" id="BAABXL010000001">
    <property type="protein sequence ID" value="GAA6267836.1"/>
    <property type="molecule type" value="Genomic_DNA"/>
</dbReference>
<organism evidence="1 2">
    <name type="scientific">Enterocloster alcoholdehydrogenati</name>
    <dbReference type="NCBI Taxonomy" id="2547410"/>
    <lineage>
        <taxon>Bacteria</taxon>
        <taxon>Bacillati</taxon>
        <taxon>Bacillota</taxon>
        <taxon>Clostridia</taxon>
        <taxon>Lachnospirales</taxon>
        <taxon>Lachnospiraceae</taxon>
        <taxon>Enterocloster</taxon>
    </lineage>
</organism>
<evidence type="ECO:0000313" key="1">
    <source>
        <dbReference type="EMBL" id="GAA6267836.1"/>
    </source>
</evidence>
<accession>A0ABQ0AUX7</accession>
<comment type="caution">
    <text evidence="1">The sequence shown here is derived from an EMBL/GenBank/DDBJ whole genome shotgun (WGS) entry which is preliminary data.</text>
</comment>
<proteinExistence type="predicted"/>
<keyword evidence="2" id="KW-1185">Reference proteome</keyword>
<dbReference type="RefSeq" id="WP_390469382.1">
    <property type="nucleotide sequence ID" value="NZ_BAABXL010000001.1"/>
</dbReference>
<evidence type="ECO:0000313" key="2">
    <source>
        <dbReference type="Proteomes" id="UP001600894"/>
    </source>
</evidence>